<keyword evidence="2" id="KW-1185">Reference proteome</keyword>
<evidence type="ECO:0000313" key="1">
    <source>
        <dbReference type="EMBL" id="OUM20015.1"/>
    </source>
</evidence>
<dbReference type="Proteomes" id="UP000194903">
    <property type="component" value="Unassembled WGS sequence"/>
</dbReference>
<comment type="caution">
    <text evidence="1">The sequence shown here is derived from an EMBL/GenBank/DDBJ whole genome shotgun (WGS) entry which is preliminary data.</text>
</comment>
<proteinExistence type="predicted"/>
<dbReference type="RefSeq" id="WP_087020662.1">
    <property type="nucleotide sequence ID" value="NZ_NHOC01000008.1"/>
</dbReference>
<name>A0A252F2I7_9FIRM</name>
<evidence type="ECO:0000313" key="2">
    <source>
        <dbReference type="Proteomes" id="UP000194903"/>
    </source>
</evidence>
<accession>A0A252F2I7</accession>
<dbReference type="AlphaFoldDB" id="A0A252F2I7"/>
<reference evidence="1 2" key="1">
    <citation type="submission" date="2017-05" db="EMBL/GenBank/DDBJ databases">
        <title>Butyricicoccus porcorum sp. nov. a butyrate-producing bacterium from the swine intestinal tract.</title>
        <authorList>
            <person name="Trachsel J."/>
            <person name="Humphrey S."/>
            <person name="Allen H.K."/>
        </authorList>
    </citation>
    <scope>NUCLEOTIDE SEQUENCE [LARGE SCALE GENOMIC DNA]</scope>
    <source>
        <strain evidence="1">BB10</strain>
    </source>
</reference>
<sequence length="95" mass="10386">MDKNNDDIEIDDIIQALRRMATETGSLNCLGCGHEHNCSLRGCAVLMEAAEKLGQLNTFDRTHSYTMLKRINTLETENELLRGALASCGQGGSIS</sequence>
<dbReference type="OrthoDB" id="1852201at2"/>
<protein>
    <submittedName>
        <fullName evidence="1">Uncharacterized protein</fullName>
    </submittedName>
</protein>
<organism evidence="1 2">
    <name type="scientific">Butyricicoccus porcorum</name>
    <dbReference type="NCBI Taxonomy" id="1945634"/>
    <lineage>
        <taxon>Bacteria</taxon>
        <taxon>Bacillati</taxon>
        <taxon>Bacillota</taxon>
        <taxon>Clostridia</taxon>
        <taxon>Eubacteriales</taxon>
        <taxon>Butyricicoccaceae</taxon>
        <taxon>Butyricicoccus</taxon>
    </lineage>
</organism>
<gene>
    <name evidence="1" type="ORF">CBW42_09740</name>
</gene>
<dbReference type="EMBL" id="NHOC01000008">
    <property type="protein sequence ID" value="OUM20015.1"/>
    <property type="molecule type" value="Genomic_DNA"/>
</dbReference>